<name>A0A9R1D6V8_9EURY</name>
<accession>A0A9R1D6V8</accession>
<keyword evidence="3" id="KW-0813">Transport</keyword>
<organism evidence="9 10">
    <name type="scientific">Natronomonas aquatica</name>
    <dbReference type="NCBI Taxonomy" id="2841590"/>
    <lineage>
        <taxon>Archaea</taxon>
        <taxon>Methanobacteriati</taxon>
        <taxon>Methanobacteriota</taxon>
        <taxon>Stenosarchaea group</taxon>
        <taxon>Halobacteria</taxon>
        <taxon>Halobacteriales</taxon>
        <taxon>Natronomonadaceae</taxon>
        <taxon>Natronomonas</taxon>
    </lineage>
</organism>
<evidence type="ECO:0000256" key="5">
    <source>
        <dbReference type="ARBA" id="ARBA00022692"/>
    </source>
</evidence>
<evidence type="ECO:0000313" key="10">
    <source>
        <dbReference type="Proteomes" id="UP001139494"/>
    </source>
</evidence>
<protein>
    <submittedName>
        <fullName evidence="9">AzlC family ABC transporter permease</fullName>
    </submittedName>
</protein>
<evidence type="ECO:0000256" key="8">
    <source>
        <dbReference type="SAM" id="Phobius"/>
    </source>
</evidence>
<dbReference type="RefSeq" id="WP_256029939.1">
    <property type="nucleotide sequence ID" value="NZ_JAHLKM010000014.1"/>
</dbReference>
<sequence length="233" mass="24755">MKGLLDGFPDDENRSSFLAGVRDSIPVATGIAPFSVLVGITAVEFGFTTAEITIMSAITYAGASQLAAIFLMADDGHLLLVVLTAVLINVRFSMYSAYLAPKFQSLSRMRKAAYSFLIVDTIYALSIPYFRSRDGPSSHWYYFGGGIVIWVFWTLGTLAGAGLGVGVPDVFPVELVLPLVFIALLFPVLEDRPSVATAVVAGGVAVAAAPLDYNLGLLLGVCCGLVVGVFFNR</sequence>
<feature type="transmembrane region" description="Helical" evidence="8">
    <location>
        <begin position="213"/>
        <end position="231"/>
    </location>
</feature>
<dbReference type="InterPro" id="IPR011606">
    <property type="entry name" value="Brnchd-chn_aa_trnsp_permease"/>
</dbReference>
<dbReference type="PANTHER" id="PTHR34979">
    <property type="entry name" value="INNER MEMBRANE PROTEIN YGAZ"/>
    <property type="match status" value="1"/>
</dbReference>
<keyword evidence="10" id="KW-1185">Reference proteome</keyword>
<dbReference type="AlphaFoldDB" id="A0A9R1D6V8"/>
<evidence type="ECO:0000313" key="9">
    <source>
        <dbReference type="EMBL" id="MCQ4333913.1"/>
    </source>
</evidence>
<dbReference type="GO" id="GO:0005886">
    <property type="term" value="C:plasma membrane"/>
    <property type="evidence" value="ECO:0007669"/>
    <property type="project" value="UniProtKB-SubCell"/>
</dbReference>
<feature type="transmembrane region" description="Helical" evidence="8">
    <location>
        <begin position="112"/>
        <end position="130"/>
    </location>
</feature>
<reference evidence="9" key="1">
    <citation type="journal article" date="2023" name="Front. Microbiol.">
        <title>Genomic-based phylogenetic and metabolic analyses of the genus Natronomonas, and description of Natronomonas aquatica sp. nov.</title>
        <authorList>
            <person name="Garcia-Roldan A."/>
            <person name="Duran-Viseras A."/>
            <person name="de la Haba R.R."/>
            <person name="Corral P."/>
            <person name="Sanchez-Porro C."/>
            <person name="Ventosa A."/>
        </authorList>
    </citation>
    <scope>NUCLEOTIDE SEQUENCE</scope>
    <source>
        <strain evidence="9">F2-12</strain>
    </source>
</reference>
<gene>
    <name evidence="9" type="ORF">KM295_10555</name>
</gene>
<evidence type="ECO:0000256" key="3">
    <source>
        <dbReference type="ARBA" id="ARBA00022448"/>
    </source>
</evidence>
<dbReference type="Pfam" id="PF03591">
    <property type="entry name" value="AzlC"/>
    <property type="match status" value="1"/>
</dbReference>
<comment type="subcellular location">
    <subcellularLocation>
        <location evidence="1">Cell membrane</location>
        <topology evidence="1">Multi-pass membrane protein</topology>
    </subcellularLocation>
</comment>
<dbReference type="PANTHER" id="PTHR34979:SF1">
    <property type="entry name" value="INNER MEMBRANE PROTEIN YGAZ"/>
    <property type="match status" value="1"/>
</dbReference>
<feature type="transmembrane region" description="Helical" evidence="8">
    <location>
        <begin position="25"/>
        <end position="45"/>
    </location>
</feature>
<evidence type="ECO:0000256" key="4">
    <source>
        <dbReference type="ARBA" id="ARBA00022475"/>
    </source>
</evidence>
<feature type="transmembrane region" description="Helical" evidence="8">
    <location>
        <begin position="52"/>
        <end position="72"/>
    </location>
</feature>
<dbReference type="GO" id="GO:1903785">
    <property type="term" value="P:L-valine transmembrane transport"/>
    <property type="evidence" value="ECO:0007669"/>
    <property type="project" value="TreeGrafter"/>
</dbReference>
<keyword evidence="6 8" id="KW-1133">Transmembrane helix</keyword>
<feature type="transmembrane region" description="Helical" evidence="8">
    <location>
        <begin position="170"/>
        <end position="189"/>
    </location>
</feature>
<keyword evidence="4" id="KW-1003">Cell membrane</keyword>
<comment type="caution">
    <text evidence="9">The sequence shown here is derived from an EMBL/GenBank/DDBJ whole genome shotgun (WGS) entry which is preliminary data.</text>
</comment>
<keyword evidence="5 8" id="KW-0812">Transmembrane</keyword>
<proteinExistence type="inferred from homology"/>
<evidence type="ECO:0000256" key="6">
    <source>
        <dbReference type="ARBA" id="ARBA00022989"/>
    </source>
</evidence>
<evidence type="ECO:0000256" key="1">
    <source>
        <dbReference type="ARBA" id="ARBA00004651"/>
    </source>
</evidence>
<comment type="similarity">
    <text evidence="2">Belongs to the AzlC family.</text>
</comment>
<dbReference type="EMBL" id="JAHLKM010000014">
    <property type="protein sequence ID" value="MCQ4333913.1"/>
    <property type="molecule type" value="Genomic_DNA"/>
</dbReference>
<feature type="transmembrane region" description="Helical" evidence="8">
    <location>
        <begin position="78"/>
        <end position="100"/>
    </location>
</feature>
<dbReference type="Proteomes" id="UP001139494">
    <property type="component" value="Unassembled WGS sequence"/>
</dbReference>
<evidence type="ECO:0000256" key="2">
    <source>
        <dbReference type="ARBA" id="ARBA00010735"/>
    </source>
</evidence>
<evidence type="ECO:0000256" key="7">
    <source>
        <dbReference type="ARBA" id="ARBA00023136"/>
    </source>
</evidence>
<keyword evidence="7 8" id="KW-0472">Membrane</keyword>
<feature type="transmembrane region" description="Helical" evidence="8">
    <location>
        <begin position="142"/>
        <end position="163"/>
    </location>
</feature>